<evidence type="ECO:0000256" key="4">
    <source>
        <dbReference type="ARBA" id="ARBA00022475"/>
    </source>
</evidence>
<evidence type="ECO:0000256" key="8">
    <source>
        <dbReference type="RuleBase" id="RU363041"/>
    </source>
</evidence>
<dbReference type="GO" id="GO:0005886">
    <property type="term" value="C:plasma membrane"/>
    <property type="evidence" value="ECO:0007669"/>
    <property type="project" value="UniProtKB-SubCell"/>
</dbReference>
<accession>A0A7Y6F227</accession>
<dbReference type="PANTHER" id="PTHR30269">
    <property type="entry name" value="TRANSMEMBRANE PROTEIN YFCA"/>
    <property type="match status" value="1"/>
</dbReference>
<evidence type="ECO:0000256" key="5">
    <source>
        <dbReference type="ARBA" id="ARBA00022692"/>
    </source>
</evidence>
<sequence length="82" mass="8615">LVTASATAKIVNCCTNAGALAMFAWQGTVFWQLAVVMAVFNLAGATLGARTALKRGSGFVRIVLLVVVLALVANMAYEQWIA</sequence>
<protein>
    <recommendedName>
        <fullName evidence="8">Probable membrane transporter protein</fullName>
    </recommendedName>
</protein>
<comment type="caution">
    <text evidence="9">The sequence shown here is derived from an EMBL/GenBank/DDBJ whole genome shotgun (WGS) entry which is preliminary data.</text>
</comment>
<gene>
    <name evidence="9" type="ORF">G6W59_13030</name>
</gene>
<feature type="transmembrane region" description="Helical" evidence="8">
    <location>
        <begin position="59"/>
        <end position="77"/>
    </location>
</feature>
<reference evidence="9 10" key="1">
    <citation type="submission" date="2020-03" db="EMBL/GenBank/DDBJ databases">
        <title>Complete genome sequence of sixteen Streptomyces strains facilitates identification of candidate genes involved in plant growth-promotion in grain legumes and cereals.</title>
        <authorList>
            <person name="Gopalakrishnan S."/>
            <person name="Thakur V."/>
            <person name="Saxena R."/>
            <person name="Vadlamudi S."/>
            <person name="Purohit S."/>
            <person name="Kumar V."/>
            <person name="Rathore A."/>
            <person name="Chitikineni A."/>
            <person name="Varshney R.K."/>
        </authorList>
    </citation>
    <scope>NUCLEOTIDE SEQUENCE [LARGE SCALE GENOMIC DNA]</scope>
    <source>
        <strain evidence="9 10">KAI-180</strain>
    </source>
</reference>
<dbReference type="Proteomes" id="UP000540128">
    <property type="component" value="Unassembled WGS sequence"/>
</dbReference>
<dbReference type="Pfam" id="PF01925">
    <property type="entry name" value="TauE"/>
    <property type="match status" value="1"/>
</dbReference>
<feature type="non-terminal residue" evidence="9">
    <location>
        <position position="1"/>
    </location>
</feature>
<dbReference type="PANTHER" id="PTHR30269:SF0">
    <property type="entry name" value="MEMBRANE TRANSPORTER PROTEIN YFCA-RELATED"/>
    <property type="match status" value="1"/>
</dbReference>
<evidence type="ECO:0000256" key="6">
    <source>
        <dbReference type="ARBA" id="ARBA00022989"/>
    </source>
</evidence>
<feature type="transmembrane region" description="Helical" evidence="8">
    <location>
        <begin position="29"/>
        <end position="47"/>
    </location>
</feature>
<keyword evidence="6 8" id="KW-1133">Transmembrane helix</keyword>
<evidence type="ECO:0000256" key="2">
    <source>
        <dbReference type="ARBA" id="ARBA00009142"/>
    </source>
</evidence>
<dbReference type="InterPro" id="IPR052017">
    <property type="entry name" value="TSUP"/>
</dbReference>
<dbReference type="EMBL" id="JAANNT010000008">
    <property type="protein sequence ID" value="NUV29232.1"/>
    <property type="molecule type" value="Genomic_DNA"/>
</dbReference>
<evidence type="ECO:0000313" key="10">
    <source>
        <dbReference type="Proteomes" id="UP000540128"/>
    </source>
</evidence>
<dbReference type="InterPro" id="IPR002781">
    <property type="entry name" value="TM_pro_TauE-like"/>
</dbReference>
<keyword evidence="4 8" id="KW-1003">Cell membrane</keyword>
<keyword evidence="5 8" id="KW-0812">Transmembrane</keyword>
<dbReference type="RefSeq" id="WP_191835068.1">
    <property type="nucleotide sequence ID" value="NZ_JAANNT010000008.1"/>
</dbReference>
<comment type="subcellular location">
    <subcellularLocation>
        <location evidence="1 8">Cell membrane</location>
        <topology evidence="1 8">Multi-pass membrane protein</topology>
    </subcellularLocation>
</comment>
<comment type="similarity">
    <text evidence="2 8">Belongs to the 4-toluene sulfonate uptake permease (TSUP) (TC 2.A.102) family.</text>
</comment>
<evidence type="ECO:0000256" key="3">
    <source>
        <dbReference type="ARBA" id="ARBA00022448"/>
    </source>
</evidence>
<organism evidence="9 10">
    <name type="scientific">Streptomyces odorifer</name>
    <dbReference type="NCBI Taxonomy" id="53450"/>
    <lineage>
        <taxon>Bacteria</taxon>
        <taxon>Bacillati</taxon>
        <taxon>Actinomycetota</taxon>
        <taxon>Actinomycetes</taxon>
        <taxon>Kitasatosporales</taxon>
        <taxon>Streptomycetaceae</taxon>
        <taxon>Streptomyces</taxon>
        <taxon>Streptomyces albidoflavus group</taxon>
    </lineage>
</organism>
<dbReference type="AlphaFoldDB" id="A0A7Y6F227"/>
<keyword evidence="3" id="KW-0813">Transport</keyword>
<proteinExistence type="inferred from homology"/>
<evidence type="ECO:0000256" key="1">
    <source>
        <dbReference type="ARBA" id="ARBA00004651"/>
    </source>
</evidence>
<evidence type="ECO:0000256" key="7">
    <source>
        <dbReference type="ARBA" id="ARBA00023136"/>
    </source>
</evidence>
<evidence type="ECO:0000313" key="9">
    <source>
        <dbReference type="EMBL" id="NUV29232.1"/>
    </source>
</evidence>
<name>A0A7Y6F227_9ACTN</name>
<keyword evidence="7 8" id="KW-0472">Membrane</keyword>
<keyword evidence="10" id="KW-1185">Reference proteome</keyword>